<sequence>MIDTKIHALEVLNYVLSRSSEKDKKEIIRKSMVELKKFEFKIDEEVFFKEILKRKDGLKFMQSNGILTLEELVMKQYEYRMKYEWGLYKKIPSMIDINEDDLDESYYLD</sequence>
<dbReference type="Proteomes" id="UP000664218">
    <property type="component" value="Unassembled WGS sequence"/>
</dbReference>
<name>A0A939HBX3_9CLOT</name>
<dbReference type="EMBL" id="JAFNJU010000003">
    <property type="protein sequence ID" value="MBO1264488.1"/>
    <property type="molecule type" value="Genomic_DNA"/>
</dbReference>
<protein>
    <submittedName>
        <fullName evidence="1">Uncharacterized protein</fullName>
    </submittedName>
</protein>
<dbReference type="AlphaFoldDB" id="A0A939HBX3"/>
<dbReference type="RefSeq" id="WP_207598998.1">
    <property type="nucleotide sequence ID" value="NZ_JAFNJU010000003.1"/>
</dbReference>
<evidence type="ECO:0000313" key="2">
    <source>
        <dbReference type="Proteomes" id="UP000664218"/>
    </source>
</evidence>
<organism evidence="1 2">
    <name type="scientific">Proteiniclasticum aestuarii</name>
    <dbReference type="NCBI Taxonomy" id="2817862"/>
    <lineage>
        <taxon>Bacteria</taxon>
        <taxon>Bacillati</taxon>
        <taxon>Bacillota</taxon>
        <taxon>Clostridia</taxon>
        <taxon>Eubacteriales</taxon>
        <taxon>Clostridiaceae</taxon>
        <taxon>Proteiniclasticum</taxon>
    </lineage>
</organism>
<gene>
    <name evidence="1" type="ORF">J3A84_05470</name>
</gene>
<reference evidence="1" key="1">
    <citation type="submission" date="2021-03" db="EMBL/GenBank/DDBJ databases">
        <title>Proteiniclasticum marinus sp. nov., isolated from tidal flat sediment.</title>
        <authorList>
            <person name="Namirimu T."/>
            <person name="Yang J.-A."/>
            <person name="Yang S.-H."/>
            <person name="Kim Y.-J."/>
            <person name="Kwon K.K."/>
        </authorList>
    </citation>
    <scope>NUCLEOTIDE SEQUENCE</scope>
    <source>
        <strain evidence="1">SCR006</strain>
    </source>
</reference>
<proteinExistence type="predicted"/>
<accession>A0A939HBX3</accession>
<keyword evidence="2" id="KW-1185">Reference proteome</keyword>
<evidence type="ECO:0000313" key="1">
    <source>
        <dbReference type="EMBL" id="MBO1264488.1"/>
    </source>
</evidence>
<comment type="caution">
    <text evidence="1">The sequence shown here is derived from an EMBL/GenBank/DDBJ whole genome shotgun (WGS) entry which is preliminary data.</text>
</comment>